<dbReference type="EMBL" id="JX489138">
    <property type="protein sequence ID" value="AGJ91972.1"/>
    <property type="molecule type" value="Genomic_DNA"/>
</dbReference>
<reference evidence="1 2" key="1">
    <citation type="journal article" date="2013" name="PLoS ONE">
        <title>Genomic Sequence and Virulence of Clonal Isolates of Vaccinia Virus Tiantan, the Chinese Smallpox Vaccine Strain.</title>
        <authorList>
            <person name="Zhang Q."/>
            <person name="Tian M."/>
            <person name="Feng Y."/>
            <person name="Zhao K."/>
            <person name="Xu J."/>
            <person name="Liu Y."/>
            <person name="Shao Y."/>
        </authorList>
    </citation>
    <scope>NUCLEOTIDE SEQUENCE [LARGE SCALE GENOMIC DNA]</scope>
    <source>
        <strain evidence="1">Tiantan</strain>
    </source>
</reference>
<proteinExistence type="predicted"/>
<protein>
    <submittedName>
        <fullName evidence="1">Zinc finger-Like protein</fullName>
    </submittedName>
</protein>
<dbReference type="Proteomes" id="UP000181523">
    <property type="component" value="Segment"/>
</dbReference>
<sequence>MTNLSRDTGIQQSKLTETIRNCQKNRNIYGLYIHYNLVINWITDVIINQY</sequence>
<organism evidence="1 2">
    <name type="scientific">Vaccinia virus</name>
    <name type="common">VACV</name>
    <name type="synonym">Orthopoxvirus vaccinia</name>
    <dbReference type="NCBI Taxonomy" id="10245"/>
    <lineage>
        <taxon>Viruses</taxon>
        <taxon>Varidnaviria</taxon>
        <taxon>Bamfordvirae</taxon>
        <taxon>Nucleocytoviricota</taxon>
        <taxon>Pokkesviricetes</taxon>
        <taxon>Chitovirales</taxon>
        <taxon>Poxviridae</taxon>
        <taxon>Chordopoxvirinae</taxon>
        <taxon>Orthopoxvirus</taxon>
    </lineage>
</organism>
<evidence type="ECO:0000313" key="1">
    <source>
        <dbReference type="EMBL" id="AGJ91972.1"/>
    </source>
</evidence>
<accession>M9WFI0</accession>
<evidence type="ECO:0000313" key="2">
    <source>
        <dbReference type="Proteomes" id="UP000181523"/>
    </source>
</evidence>
<name>M9WFI0_VACCV</name>
<gene>
    <name evidence="1" type="ORF">VACV_TT11_011</name>
</gene>